<dbReference type="GO" id="GO:0031295">
    <property type="term" value="P:T cell costimulation"/>
    <property type="evidence" value="ECO:0007669"/>
    <property type="project" value="TreeGrafter"/>
</dbReference>
<dbReference type="PROSITE" id="PS50835">
    <property type="entry name" value="IG_LIKE"/>
    <property type="match status" value="1"/>
</dbReference>
<dbReference type="InterPro" id="IPR051713">
    <property type="entry name" value="T-cell_Activation_Regulation"/>
</dbReference>
<dbReference type="InterPro" id="IPR013783">
    <property type="entry name" value="Ig-like_fold"/>
</dbReference>
<feature type="chain" id="PRO_5042169185" description="Ig-like domain-containing protein" evidence="12">
    <location>
        <begin position="25"/>
        <end position="613"/>
    </location>
</feature>
<evidence type="ECO:0000256" key="7">
    <source>
        <dbReference type="ARBA" id="ARBA00023157"/>
    </source>
</evidence>
<feature type="signal peptide" evidence="12">
    <location>
        <begin position="1"/>
        <end position="24"/>
    </location>
</feature>
<accession>A0AAE0QP46</accession>
<dbReference type="InterPro" id="IPR013106">
    <property type="entry name" value="Ig_V-set"/>
</dbReference>
<keyword evidence="2" id="KW-1003">Cell membrane</keyword>
<evidence type="ECO:0000313" key="14">
    <source>
        <dbReference type="EMBL" id="KAK3526681.1"/>
    </source>
</evidence>
<keyword evidence="4 12" id="KW-0732">Signal</keyword>
<keyword evidence="3 11" id="KW-0812">Transmembrane</keyword>
<evidence type="ECO:0000256" key="12">
    <source>
        <dbReference type="SAM" id="SignalP"/>
    </source>
</evidence>
<feature type="transmembrane region" description="Helical" evidence="11">
    <location>
        <begin position="265"/>
        <end position="286"/>
    </location>
</feature>
<feature type="transmembrane region" description="Helical" evidence="11">
    <location>
        <begin position="465"/>
        <end position="487"/>
    </location>
</feature>
<dbReference type="InterPro" id="IPR036179">
    <property type="entry name" value="Ig-like_dom_sf"/>
</dbReference>
<dbReference type="GO" id="GO:0042102">
    <property type="term" value="P:positive regulation of T cell proliferation"/>
    <property type="evidence" value="ECO:0007669"/>
    <property type="project" value="TreeGrafter"/>
</dbReference>
<evidence type="ECO:0000256" key="3">
    <source>
        <dbReference type="ARBA" id="ARBA00022692"/>
    </source>
</evidence>
<dbReference type="Pfam" id="PF09004">
    <property type="entry name" value="ALKBH8_N"/>
    <property type="match status" value="1"/>
</dbReference>
<dbReference type="EMBL" id="JAUCMX010000013">
    <property type="protein sequence ID" value="KAK3526681.1"/>
    <property type="molecule type" value="Genomic_DNA"/>
</dbReference>
<feature type="domain" description="Ig-like" evidence="13">
    <location>
        <begin position="123"/>
        <end position="220"/>
    </location>
</feature>
<proteinExistence type="predicted"/>
<comment type="caution">
    <text evidence="14">The sequence shown here is derived from an EMBL/GenBank/DDBJ whole genome shotgun (WGS) entry which is preliminary data.</text>
</comment>
<dbReference type="PANTHER" id="PTHR25466:SF11">
    <property type="entry name" value="GALECTIN 17-RELATED"/>
    <property type="match status" value="1"/>
</dbReference>
<dbReference type="GO" id="GO:0007166">
    <property type="term" value="P:cell surface receptor signaling pathway"/>
    <property type="evidence" value="ECO:0007669"/>
    <property type="project" value="TreeGrafter"/>
</dbReference>
<dbReference type="GO" id="GO:0008168">
    <property type="term" value="F:methyltransferase activity"/>
    <property type="evidence" value="ECO:0007669"/>
    <property type="project" value="InterPro"/>
</dbReference>
<reference evidence="14" key="1">
    <citation type="submission" date="2023-06" db="EMBL/GenBank/DDBJ databases">
        <title>Male Hemibagrus guttatus genome.</title>
        <authorList>
            <person name="Bian C."/>
        </authorList>
    </citation>
    <scope>NUCLEOTIDE SEQUENCE</scope>
    <source>
        <strain evidence="14">Male_cb2023</strain>
        <tissue evidence="14">Muscle</tissue>
    </source>
</reference>
<dbReference type="Gene3D" id="2.60.40.10">
    <property type="entry name" value="Immunoglobulins"/>
    <property type="match status" value="3"/>
</dbReference>
<gene>
    <name evidence="14" type="ORF">QTP70_031469</name>
</gene>
<dbReference type="Proteomes" id="UP001274896">
    <property type="component" value="Unassembled WGS sequence"/>
</dbReference>
<keyword evidence="8" id="KW-0675">Receptor</keyword>
<comment type="subcellular location">
    <subcellularLocation>
        <location evidence="1">Cell membrane</location>
        <topology evidence="1">Single-pass type I membrane protein</topology>
    </subcellularLocation>
</comment>
<keyword evidence="15" id="KW-1185">Reference proteome</keyword>
<dbReference type="SUPFAM" id="SSF48726">
    <property type="entry name" value="Immunoglobulin"/>
    <property type="match status" value="3"/>
</dbReference>
<name>A0AAE0QP46_9TELE</name>
<protein>
    <recommendedName>
        <fullName evidence="13">Ig-like domain-containing protein</fullName>
    </recommendedName>
</protein>
<dbReference type="InterPro" id="IPR015095">
    <property type="entry name" value="AlkB_hom8_N"/>
</dbReference>
<organism evidence="14 15">
    <name type="scientific">Hemibagrus guttatus</name>
    <dbReference type="NCBI Taxonomy" id="175788"/>
    <lineage>
        <taxon>Eukaryota</taxon>
        <taxon>Metazoa</taxon>
        <taxon>Chordata</taxon>
        <taxon>Craniata</taxon>
        <taxon>Vertebrata</taxon>
        <taxon>Euteleostomi</taxon>
        <taxon>Actinopterygii</taxon>
        <taxon>Neopterygii</taxon>
        <taxon>Teleostei</taxon>
        <taxon>Ostariophysi</taxon>
        <taxon>Siluriformes</taxon>
        <taxon>Bagridae</taxon>
        <taxon>Hemibagrus</taxon>
    </lineage>
</organism>
<dbReference type="Pfam" id="PF07686">
    <property type="entry name" value="V-set"/>
    <property type="match status" value="1"/>
</dbReference>
<evidence type="ECO:0000256" key="5">
    <source>
        <dbReference type="ARBA" id="ARBA00022989"/>
    </source>
</evidence>
<keyword evidence="5 11" id="KW-1133">Transmembrane helix</keyword>
<dbReference type="AlphaFoldDB" id="A0AAE0QP46"/>
<dbReference type="SMART" id="SM00409">
    <property type="entry name" value="IG"/>
    <property type="match status" value="3"/>
</dbReference>
<dbReference type="GO" id="GO:0009897">
    <property type="term" value="C:external side of plasma membrane"/>
    <property type="evidence" value="ECO:0007669"/>
    <property type="project" value="TreeGrafter"/>
</dbReference>
<dbReference type="InterPro" id="IPR007110">
    <property type="entry name" value="Ig-like_dom"/>
</dbReference>
<sequence length="613" mass="68686">MSLLYIYILWVTACVDCNVSPTDAAESLVTVSAPVGSTVILPCNLTEVFNKTSVIQWKINRKDVVFERSSNGTNSGKGYEGRVDVPLDELLKGNCSLVLKNVRITDDHLYKTFTMEHVDSTNPTGAKEINRVSLSVYALQISARVGSTAVLPCEWRNLSIQTPHVQWVIDSETVFERKGKELNQSKGYEGRVDVPEDELLKGNCSLVLKNVTVTDAGNYSSSMLVKDTQESVLVQKIKLSVDDGISDERGSSSEDSGSHQTGGNIWIIGLCVGIVLIIGVIVYCYVKRQKIKVYQDDKAHSKTGDSGLKNMRVKLNISHDLYDHCITGGDEAAYRREVASLVTWCEDNNLTLNTNKTKEMIVDMRKERRTHQPLFIRELEVEKVSSFKYLGVHISKDITWTLNTTQLVKKAQQQLYFLWRLRKFGMPIKILHNFYSCVNESVLTKCITVCNGVFHVNLQKLHKSLTGIMSFLYISILLFAACVEIQVSARVGSTAVLPCEWKNVSIQTFHVEWYVDSEIVFERNGEELFEGAGYEGRLDVPKDDLLKGNCSLVLKNVTVTDAVIYRSAMVLPETKKSVLVQTVKLSIDGEAGINCPCPLILIISFLMYLFFSH</sequence>
<evidence type="ECO:0000256" key="4">
    <source>
        <dbReference type="ARBA" id="ARBA00022729"/>
    </source>
</evidence>
<keyword evidence="10" id="KW-0393">Immunoglobulin domain</keyword>
<evidence type="ECO:0000313" key="15">
    <source>
        <dbReference type="Proteomes" id="UP001274896"/>
    </source>
</evidence>
<dbReference type="PANTHER" id="PTHR25466">
    <property type="entry name" value="T-LYMPHOCYTE ACTIVATION ANTIGEN"/>
    <property type="match status" value="1"/>
</dbReference>
<dbReference type="GO" id="GO:0042130">
    <property type="term" value="P:negative regulation of T cell proliferation"/>
    <property type="evidence" value="ECO:0007669"/>
    <property type="project" value="TreeGrafter"/>
</dbReference>
<keyword evidence="7" id="KW-1015">Disulfide bond</keyword>
<dbReference type="GO" id="GO:0016706">
    <property type="term" value="F:2-oxoglutarate-dependent dioxygenase activity"/>
    <property type="evidence" value="ECO:0007669"/>
    <property type="project" value="InterPro"/>
</dbReference>
<evidence type="ECO:0000256" key="1">
    <source>
        <dbReference type="ARBA" id="ARBA00004251"/>
    </source>
</evidence>
<feature type="transmembrane region" description="Helical" evidence="11">
    <location>
        <begin position="591"/>
        <end position="611"/>
    </location>
</feature>
<keyword evidence="6 11" id="KW-0472">Membrane</keyword>
<dbReference type="InterPro" id="IPR003599">
    <property type="entry name" value="Ig_sub"/>
</dbReference>
<evidence type="ECO:0000256" key="10">
    <source>
        <dbReference type="ARBA" id="ARBA00023319"/>
    </source>
</evidence>
<evidence type="ECO:0000256" key="2">
    <source>
        <dbReference type="ARBA" id="ARBA00022475"/>
    </source>
</evidence>
<evidence type="ECO:0000256" key="11">
    <source>
        <dbReference type="SAM" id="Phobius"/>
    </source>
</evidence>
<evidence type="ECO:0000259" key="13">
    <source>
        <dbReference type="PROSITE" id="PS50835"/>
    </source>
</evidence>
<dbReference type="GO" id="GO:0071222">
    <property type="term" value="P:cellular response to lipopolysaccharide"/>
    <property type="evidence" value="ECO:0007669"/>
    <property type="project" value="TreeGrafter"/>
</dbReference>
<keyword evidence="9" id="KW-0325">Glycoprotein</keyword>
<evidence type="ECO:0000256" key="6">
    <source>
        <dbReference type="ARBA" id="ARBA00023136"/>
    </source>
</evidence>
<evidence type="ECO:0000256" key="8">
    <source>
        <dbReference type="ARBA" id="ARBA00023170"/>
    </source>
</evidence>
<evidence type="ECO:0000256" key="9">
    <source>
        <dbReference type="ARBA" id="ARBA00023180"/>
    </source>
</evidence>
<dbReference type="GO" id="GO:0006955">
    <property type="term" value="P:immune response"/>
    <property type="evidence" value="ECO:0007669"/>
    <property type="project" value="TreeGrafter"/>
</dbReference>